<evidence type="ECO:0000256" key="21">
    <source>
        <dbReference type="PIRSR" id="PIRSR000187-2"/>
    </source>
</evidence>
<evidence type="ECO:0000256" key="6">
    <source>
        <dbReference type="ARBA" id="ARBA00009716"/>
    </source>
</evidence>
<evidence type="ECO:0000256" key="12">
    <source>
        <dbReference type="ARBA" id="ARBA00022962"/>
    </source>
</evidence>
<dbReference type="SUPFAM" id="SSF56235">
    <property type="entry name" value="N-terminal nucleophile aminohydrolases (Ntn hydrolases)"/>
    <property type="match status" value="1"/>
</dbReference>
<evidence type="ECO:0000256" key="9">
    <source>
        <dbReference type="ARBA" id="ARBA00022643"/>
    </source>
</evidence>
<dbReference type="InterPro" id="IPR029055">
    <property type="entry name" value="Ntn_hydrolases_N"/>
</dbReference>
<comment type="similarity">
    <text evidence="6">Belongs to the glutamate synthase family.</text>
</comment>
<sequence length="2122" mass="236490">MDYFLLIIYAEHTKIFTESNMLSDVIMYVELHKSYIVHCYLSYLLKVLLKMNYETFLLLKCLINLFKIPAFVFHICRQDFIALFHAQHLKGLPLKQGLYDPKLEKDACGVGFVVNINGVASHKLITDAETISKRLEHRGACAFENNTGDGAGLMASIPHEYYKICLQKKINVQLPSKGDYATGIIFLNSFDEENVKLHFKLLAEEFQLQLLCWRTIEVNNSFLGSVSIATEPLMLQVFIKANNLSVGQFKQKIYLLRKYSTHCLQSIFSRFYICSLSTEIIVYKGQLTSSQLWTYFKDLKNPDFKSYLAIVHARFSTNTFPTWERAHPLRYLAHNGEINTLHGNVNLMKAREGVMKSSIYGEHLKKLYPVVEQNMSDSGSLDNVLEFLIMAGQRSLPEAVITMVPEAWRKDKLMITDKKHFYQWSSCVMEPWDGPALVTFTDGRYIGAILDRNGLRPSRYYLTEDNQVIMASEVGVLDLEKENIKLKGRLRPGRMLLVDTITHTFMRDDEIKVQIARQRPLEKWLQELITLDKLKSSSDGRKHRKSIIAEDVLKDKRLPLFGYTIEFIQLLLLPMIQNGKEALGSMGNDAPLACLSQFQPLLYEYFKQRFAQVTNPPIDPFREDIVISLACPVGPSFNILEPSSKQCQRLWLEQPVLTLSDMVALKNTNYKGWKTKIVDINYCVEEGVDGLTAAIDRICLEAYVAAKDDYSLVVLSDRNSNEDYIPVSALLALGAVHHYLIKERQRTKVGLIVETGEAREVHHICVLLGYGADAVCPYLVYETAFGLNLQAPFNPPMSQNDIESNYIKSMSTGISKVMAKIGISTLQSYKGAQIFEALGLDDEVIEKCFKHTPSRIGGANFEVLAQEAFQRHQIAFFHRNGDNDILRNPGFYHWRAGGEAHVNDPKSIANLQEASRMKSQKAYDRFAESTMKSIKDCTLRGQLDFKFLPKAIPLSEIESSVEIVKRFVTGAMSLGSISKETHETLAISMNQIGGKSNTGEGGESAERWQYTDNLNNKRSAIKQVASGRFGVTIAYLANADEIQIKMAQGAKPGEGGELPGHKVSEEIAAVRHSTPGVGLISPPPHHDIYSIEDLAELIYDLKCANPTARISVKLVSEVGVGIVSSGVAKAKAEHITISGHDGGTGASSWTGIKGAGLPWELGIAETHQTLVLNDLRSHVILQADGQLRTGFDVMVAALLGADEFGFSTTPLIALGCTMMRKCHLNTCPVGIATQDPVLRKKFSGLPEHVINYFFFVAEELRTYMARLHVRKFQDLIGRADLLKVVKNVKNKKSLHLNFSTLLHHAKSLRNPLLPVIGGSILHDFQLEKRLDVKMIEKYNEVWGSGKVEKQQLYFSFDITNQDRAFGSTLSYHIAKQYGDSGLPENSIIISVKGSAGQSFCSFLIKGIFVHLEGDANDYVAKGLSGAEVILCPPKDMPPHFRSELNVIAGNACLYGATSGKAFFRGIVAERFAVRNSGVLAINEGVGDHGCEYMTGGKVIVLGLTGRNFAAGMSGGIAFVLNKNGQFESQCNTDTVDLMPVTEDEDICFLQNFITEFWEKTGSEVAKSILDSWPSSIQLFVKVFPKDYQKVLRNARLKMESTKKNEVTSEEKKIQDIEDIVTKGAFIDKTQGFIKYKREKSNYRLPEKRILDYDEIYDHQAVFKTLKVQAARCMDCGVPFCQSSAGCPLGNIIPKWNDLVYKDDWKEALDQLLLTNNFPEFTGRVCPAPCESACVLLLIEPAVTIKNIECAIIEKGFKEGWMVPNPPVSRTKFTVAVIGSGPAGLAAAAQLNKVGHNVTVFERNRKAGGLLRYGIPTMKLSQQIIDRRLKLMENEGIKFLTNQHVGKNVPLQQLFTYDAILIAIGSTKPRTLPIPGYNLKNVCFAMDFLEEAQKYQEDGIDVKGKAYEKDVVVIGGGDTGVDCMATAVRQGAKSVTTLELLSKPPESRPPGNLWPQLSRACKIEYGHADVTAKYGEDPRQYNLLPKEFLSDSDGNVSGIRVDSIEWKRNSTGRWEAKEKENSEKIIKADLVLLALGYLGPETDLLDSLKIKLNLKSNIQTSKGSYCTSVPRIYAAGDCRMGQSLVVNAIAEGRQAARQIDGDLMNESYLAGPGGIISQRVHIG</sequence>
<dbReference type="FunFam" id="3.20.20.70:FF:000031">
    <property type="entry name" value="Glutamate synthase 1 [NADH]"/>
    <property type="match status" value="1"/>
</dbReference>
<evidence type="ECO:0000256" key="11">
    <source>
        <dbReference type="ARBA" id="ARBA00022827"/>
    </source>
</evidence>
<keyword evidence="13" id="KW-0560">Oxidoreductase</keyword>
<dbReference type="InterPro" id="IPR009051">
    <property type="entry name" value="Helical_ferredxn"/>
</dbReference>
<dbReference type="PROSITE" id="PS51379">
    <property type="entry name" value="4FE4S_FER_2"/>
    <property type="match status" value="1"/>
</dbReference>
<dbReference type="InterPro" id="IPR023753">
    <property type="entry name" value="FAD/NAD-binding_dom"/>
</dbReference>
<feature type="active site" description="For GATase activity" evidence="20">
    <location>
        <position position="108"/>
    </location>
</feature>
<evidence type="ECO:0000313" key="24">
    <source>
        <dbReference type="EMBL" id="GIY36471.1"/>
    </source>
</evidence>
<dbReference type="Gene3D" id="3.50.50.60">
    <property type="entry name" value="FAD/NAD(P)-binding domain"/>
    <property type="match status" value="2"/>
</dbReference>
<evidence type="ECO:0000256" key="15">
    <source>
        <dbReference type="ARBA" id="ARBA00023014"/>
    </source>
</evidence>
<keyword evidence="8" id="KW-0285">Flavoprotein</keyword>
<evidence type="ECO:0000259" key="22">
    <source>
        <dbReference type="PROSITE" id="PS51278"/>
    </source>
</evidence>
<feature type="binding site" evidence="21">
    <location>
        <position position="1222"/>
    </location>
    <ligand>
        <name>[3Fe-4S] cluster</name>
        <dbReference type="ChEBI" id="CHEBI:21137"/>
    </ligand>
</feature>
<keyword evidence="12" id="KW-0315">Glutamine amidotransferase</keyword>
<dbReference type="EMBL" id="BPLQ01008298">
    <property type="protein sequence ID" value="GIY36471.1"/>
    <property type="molecule type" value="Genomic_DNA"/>
</dbReference>
<gene>
    <name evidence="24" type="primary">glt1</name>
    <name evidence="24" type="ORF">CDAR_223031</name>
</gene>
<comment type="cofactor">
    <cofactor evidence="1">
        <name>FMN</name>
        <dbReference type="ChEBI" id="CHEBI:58210"/>
    </cofactor>
</comment>
<dbReference type="GO" id="GO:0051538">
    <property type="term" value="F:3 iron, 4 sulfur cluster binding"/>
    <property type="evidence" value="ECO:0007669"/>
    <property type="project" value="UniProtKB-KW"/>
</dbReference>
<dbReference type="GO" id="GO:0016639">
    <property type="term" value="F:oxidoreductase activity, acting on the CH-NH2 group of donors, NAD or NADP as acceptor"/>
    <property type="evidence" value="ECO:0007669"/>
    <property type="project" value="InterPro"/>
</dbReference>
<evidence type="ECO:0000256" key="16">
    <source>
        <dbReference type="ARBA" id="ARBA00023164"/>
    </source>
</evidence>
<comment type="pathway">
    <text evidence="4">Nitrogen metabolism.</text>
</comment>
<keyword evidence="15 21" id="KW-0411">Iron-sulfur</keyword>
<dbReference type="InterPro" id="IPR036485">
    <property type="entry name" value="Glu_synth_asu_C_sf"/>
</dbReference>
<evidence type="ECO:0000256" key="1">
    <source>
        <dbReference type="ARBA" id="ARBA00001917"/>
    </source>
</evidence>
<dbReference type="InterPro" id="IPR028261">
    <property type="entry name" value="DPD_II"/>
</dbReference>
<evidence type="ECO:0000256" key="17">
    <source>
        <dbReference type="ARBA" id="ARBA00023291"/>
    </source>
</evidence>
<comment type="catalytic activity">
    <reaction evidence="18">
        <text>2 L-glutamate + NADP(+) = L-glutamine + 2-oxoglutarate + NADPH + H(+)</text>
        <dbReference type="Rhea" id="RHEA:15501"/>
        <dbReference type="ChEBI" id="CHEBI:15378"/>
        <dbReference type="ChEBI" id="CHEBI:16810"/>
        <dbReference type="ChEBI" id="CHEBI:29985"/>
        <dbReference type="ChEBI" id="CHEBI:57783"/>
        <dbReference type="ChEBI" id="CHEBI:58349"/>
        <dbReference type="ChEBI" id="CHEBI:58359"/>
        <dbReference type="EC" id="1.4.1.13"/>
    </reaction>
</comment>
<comment type="pathway">
    <text evidence="5">Amino-acid biosynthesis; L-glutamate biosynthesis via GLT pathway; L-glutamate from 2-oxoglutarate and L-glutamine (NAD(+) route): step 1/1.</text>
</comment>
<evidence type="ECO:0000256" key="4">
    <source>
        <dbReference type="ARBA" id="ARBA00004909"/>
    </source>
</evidence>
<dbReference type="PRINTS" id="PR00419">
    <property type="entry name" value="ADXRDTASE"/>
</dbReference>
<dbReference type="InterPro" id="IPR017932">
    <property type="entry name" value="GATase_2_dom"/>
</dbReference>
<keyword evidence="10" id="KW-0479">Metal-binding</keyword>
<evidence type="ECO:0000259" key="23">
    <source>
        <dbReference type="PROSITE" id="PS51379"/>
    </source>
</evidence>
<dbReference type="InterPro" id="IPR002932">
    <property type="entry name" value="Glu_synthdom"/>
</dbReference>
<dbReference type="PROSITE" id="PS51278">
    <property type="entry name" value="GATASE_TYPE_2"/>
    <property type="match status" value="1"/>
</dbReference>
<dbReference type="Pfam" id="PF00310">
    <property type="entry name" value="GATase_2"/>
    <property type="match status" value="1"/>
</dbReference>
<evidence type="ECO:0000256" key="14">
    <source>
        <dbReference type="ARBA" id="ARBA00023004"/>
    </source>
</evidence>
<reference evidence="24 25" key="1">
    <citation type="submission" date="2021-06" db="EMBL/GenBank/DDBJ databases">
        <title>Caerostris darwini draft genome.</title>
        <authorList>
            <person name="Kono N."/>
            <person name="Arakawa K."/>
        </authorList>
    </citation>
    <scope>NUCLEOTIDE SEQUENCE [LARGE SCALE GENOMIC DNA]</scope>
</reference>
<dbReference type="CDD" id="cd00713">
    <property type="entry name" value="GltS"/>
    <property type="match status" value="1"/>
</dbReference>
<keyword evidence="17 21" id="KW-0003">3Fe-4S</keyword>
<dbReference type="GO" id="GO:0019676">
    <property type="term" value="P:ammonia assimilation cycle"/>
    <property type="evidence" value="ECO:0007669"/>
    <property type="project" value="UniProtKB-ARBA"/>
</dbReference>
<comment type="caution">
    <text evidence="24">The sequence shown here is derived from an EMBL/GenBank/DDBJ whole genome shotgun (WGS) entry which is preliminary data.</text>
</comment>
<evidence type="ECO:0000256" key="7">
    <source>
        <dbReference type="ARBA" id="ARBA00022605"/>
    </source>
</evidence>
<evidence type="ECO:0000256" key="13">
    <source>
        <dbReference type="ARBA" id="ARBA00023002"/>
    </source>
</evidence>
<dbReference type="PANTHER" id="PTHR43100:SF1">
    <property type="entry name" value="GLUTAMATE SYNTHASE [NADPH] SMALL CHAIN"/>
    <property type="match status" value="1"/>
</dbReference>
<dbReference type="PANTHER" id="PTHR43100">
    <property type="entry name" value="GLUTAMATE SYNTHASE [NADPH] SMALL CHAIN"/>
    <property type="match status" value="1"/>
</dbReference>
<dbReference type="Pfam" id="PF14691">
    <property type="entry name" value="Fer4_20"/>
    <property type="match status" value="1"/>
</dbReference>
<dbReference type="InterPro" id="IPR006982">
    <property type="entry name" value="Glu_synth_centr_N"/>
</dbReference>
<dbReference type="GO" id="GO:0006537">
    <property type="term" value="P:glutamate biosynthetic process"/>
    <property type="evidence" value="ECO:0007669"/>
    <property type="project" value="UniProtKB-KW"/>
</dbReference>
<dbReference type="InterPro" id="IPR006005">
    <property type="entry name" value="Glut_synth_ssu1"/>
</dbReference>
<keyword evidence="11" id="KW-0274">FAD</keyword>
<name>A0AAV4STF3_9ARAC</name>
<feature type="binding site" evidence="21">
    <location>
        <position position="1216"/>
    </location>
    <ligand>
        <name>[3Fe-4S] cluster</name>
        <dbReference type="ChEBI" id="CHEBI:21137"/>
    </ligand>
</feature>
<dbReference type="CDD" id="cd02808">
    <property type="entry name" value="GltS_FMN"/>
    <property type="match status" value="1"/>
</dbReference>
<dbReference type="GO" id="GO:0016040">
    <property type="term" value="F:glutamate synthase (NADH) activity"/>
    <property type="evidence" value="ECO:0007669"/>
    <property type="project" value="UniProtKB-EC"/>
</dbReference>
<dbReference type="Gene3D" id="1.10.1060.10">
    <property type="entry name" value="Alpha-helical ferredoxin"/>
    <property type="match status" value="1"/>
</dbReference>
<dbReference type="CDD" id="cd00982">
    <property type="entry name" value="gltB_C"/>
    <property type="match status" value="1"/>
</dbReference>
<dbReference type="Gene3D" id="2.160.20.60">
    <property type="entry name" value="Glutamate synthase, alpha subunit, C-terminal domain"/>
    <property type="match status" value="1"/>
</dbReference>
<dbReference type="NCBIfam" id="NF008730">
    <property type="entry name" value="PRK11750.1"/>
    <property type="match status" value="1"/>
</dbReference>
<dbReference type="SUPFAM" id="SSF46548">
    <property type="entry name" value="alpha-helical ferredoxin"/>
    <property type="match status" value="1"/>
</dbReference>
<dbReference type="InterPro" id="IPR002489">
    <property type="entry name" value="Glu_synth_asu_C"/>
</dbReference>
<dbReference type="InterPro" id="IPR051394">
    <property type="entry name" value="Glutamate_Synthase"/>
</dbReference>
<evidence type="ECO:0000256" key="5">
    <source>
        <dbReference type="ARBA" id="ARBA00004944"/>
    </source>
</evidence>
<dbReference type="GO" id="GO:0050660">
    <property type="term" value="F:flavin adenine dinucleotide binding"/>
    <property type="evidence" value="ECO:0007669"/>
    <property type="project" value="InterPro"/>
</dbReference>
<dbReference type="PIRSF" id="PIRSF000187">
    <property type="entry name" value="GOGAT"/>
    <property type="match status" value="1"/>
</dbReference>
<comment type="catalytic activity">
    <reaction evidence="19">
        <text>2 L-glutamate + NAD(+) = L-glutamine + 2-oxoglutarate + NADH + H(+)</text>
        <dbReference type="Rhea" id="RHEA:13753"/>
        <dbReference type="ChEBI" id="CHEBI:15378"/>
        <dbReference type="ChEBI" id="CHEBI:16810"/>
        <dbReference type="ChEBI" id="CHEBI:29985"/>
        <dbReference type="ChEBI" id="CHEBI:57540"/>
        <dbReference type="ChEBI" id="CHEBI:57945"/>
        <dbReference type="ChEBI" id="CHEBI:58359"/>
        <dbReference type="EC" id="1.4.1.14"/>
    </reaction>
</comment>
<keyword evidence="25" id="KW-1185">Reference proteome</keyword>
<dbReference type="SUPFAM" id="SSF69336">
    <property type="entry name" value="Alpha subunit of glutamate synthase, C-terminal domain"/>
    <property type="match status" value="1"/>
</dbReference>
<evidence type="ECO:0000256" key="19">
    <source>
        <dbReference type="ARBA" id="ARBA00048867"/>
    </source>
</evidence>
<dbReference type="Pfam" id="PF04898">
    <property type="entry name" value="Glu_syn_central"/>
    <property type="match status" value="1"/>
</dbReference>
<dbReference type="SUPFAM" id="SSF51395">
    <property type="entry name" value="FMN-linked oxidoreductases"/>
    <property type="match status" value="1"/>
</dbReference>
<evidence type="ECO:0000256" key="8">
    <source>
        <dbReference type="ARBA" id="ARBA00022630"/>
    </source>
</evidence>
<dbReference type="Pfam" id="PF01493">
    <property type="entry name" value="GXGXG"/>
    <property type="match status" value="1"/>
</dbReference>
<feature type="domain" description="4Fe-4S ferredoxin-type" evidence="23">
    <location>
        <begin position="1663"/>
        <end position="1696"/>
    </location>
</feature>
<dbReference type="InterPro" id="IPR017896">
    <property type="entry name" value="4Fe4S_Fe-S-bd"/>
</dbReference>
<protein>
    <submittedName>
        <fullName evidence="24">Glutamate synthase</fullName>
    </submittedName>
</protein>
<dbReference type="Gene3D" id="3.20.20.70">
    <property type="entry name" value="Aldolase class I"/>
    <property type="match status" value="2"/>
</dbReference>
<feature type="domain" description="Glutamine amidotransferase type-2" evidence="22">
    <location>
        <begin position="108"/>
        <end position="501"/>
    </location>
</feature>
<evidence type="ECO:0000313" key="25">
    <source>
        <dbReference type="Proteomes" id="UP001054837"/>
    </source>
</evidence>
<evidence type="ECO:0000256" key="18">
    <source>
        <dbReference type="ARBA" id="ARBA00048151"/>
    </source>
</evidence>
<dbReference type="Gene3D" id="3.60.20.10">
    <property type="entry name" value="Glutamine Phosphoribosylpyrophosphate, subunit 1, domain 1"/>
    <property type="match status" value="1"/>
</dbReference>
<dbReference type="InterPro" id="IPR013785">
    <property type="entry name" value="Aldolase_TIM"/>
</dbReference>
<keyword evidence="16" id="KW-0314">Glutamate biosynthesis</keyword>
<dbReference type="FunFam" id="3.60.20.10:FF:000043">
    <property type="entry name" value="Glutamate synthase 1 [NADH] chloroplastic"/>
    <property type="match status" value="1"/>
</dbReference>
<evidence type="ECO:0000256" key="3">
    <source>
        <dbReference type="ARBA" id="ARBA00004802"/>
    </source>
</evidence>
<accession>A0AAV4STF3</accession>
<keyword evidence="14" id="KW-0408">Iron</keyword>
<comment type="cofactor">
    <cofactor evidence="2">
        <name>FAD</name>
        <dbReference type="ChEBI" id="CHEBI:57692"/>
    </cofactor>
</comment>
<dbReference type="FunFam" id="3.20.20.70:FF:000017">
    <property type="entry name" value="Glutamate synthase [NADH], amyloplastic"/>
    <property type="match status" value="1"/>
</dbReference>
<evidence type="ECO:0000256" key="10">
    <source>
        <dbReference type="ARBA" id="ARBA00022723"/>
    </source>
</evidence>
<dbReference type="GO" id="GO:0010181">
    <property type="term" value="F:FMN binding"/>
    <property type="evidence" value="ECO:0007669"/>
    <property type="project" value="InterPro"/>
</dbReference>
<dbReference type="Pfam" id="PF01645">
    <property type="entry name" value="Glu_synthase"/>
    <property type="match status" value="1"/>
</dbReference>
<comment type="cofactor">
    <cofactor evidence="21">
        <name>[3Fe-4S] cluster</name>
        <dbReference type="ChEBI" id="CHEBI:21137"/>
    </cofactor>
    <text evidence="21">Binds 1 [3Fe-4S] cluster.</text>
</comment>
<dbReference type="InterPro" id="IPR036188">
    <property type="entry name" value="FAD/NAD-bd_sf"/>
</dbReference>
<dbReference type="InterPro" id="IPR012220">
    <property type="entry name" value="Glu_synth_euk"/>
</dbReference>
<feature type="binding site" evidence="21">
    <location>
        <position position="1227"/>
    </location>
    <ligand>
        <name>[3Fe-4S] cluster</name>
        <dbReference type="ChEBI" id="CHEBI:21137"/>
    </ligand>
</feature>
<keyword evidence="7" id="KW-0028">Amino-acid biosynthesis</keyword>
<dbReference type="Proteomes" id="UP001054837">
    <property type="component" value="Unassembled WGS sequence"/>
</dbReference>
<dbReference type="Pfam" id="PF07992">
    <property type="entry name" value="Pyr_redox_2"/>
    <property type="match status" value="1"/>
</dbReference>
<keyword evidence="9" id="KW-0288">FMN</keyword>
<organism evidence="24 25">
    <name type="scientific">Caerostris darwini</name>
    <dbReference type="NCBI Taxonomy" id="1538125"/>
    <lineage>
        <taxon>Eukaryota</taxon>
        <taxon>Metazoa</taxon>
        <taxon>Ecdysozoa</taxon>
        <taxon>Arthropoda</taxon>
        <taxon>Chelicerata</taxon>
        <taxon>Arachnida</taxon>
        <taxon>Araneae</taxon>
        <taxon>Araneomorphae</taxon>
        <taxon>Entelegynae</taxon>
        <taxon>Araneoidea</taxon>
        <taxon>Araneidae</taxon>
        <taxon>Caerostris</taxon>
    </lineage>
</organism>
<dbReference type="SUPFAM" id="SSF51971">
    <property type="entry name" value="Nucleotide-binding domain"/>
    <property type="match status" value="2"/>
</dbReference>
<dbReference type="GO" id="GO:0005506">
    <property type="term" value="F:iron ion binding"/>
    <property type="evidence" value="ECO:0007669"/>
    <property type="project" value="InterPro"/>
</dbReference>
<dbReference type="NCBIfam" id="TIGR01317">
    <property type="entry name" value="GOGAT_sm_gam"/>
    <property type="match status" value="1"/>
</dbReference>
<dbReference type="FunFam" id="2.160.20.60:FF:000001">
    <property type="entry name" value="Glutamate synthase, large subunit"/>
    <property type="match status" value="1"/>
</dbReference>
<dbReference type="GO" id="GO:0004355">
    <property type="term" value="F:glutamate synthase (NADPH) activity"/>
    <property type="evidence" value="ECO:0007669"/>
    <property type="project" value="UniProtKB-EC"/>
</dbReference>
<evidence type="ECO:0000256" key="2">
    <source>
        <dbReference type="ARBA" id="ARBA00001974"/>
    </source>
</evidence>
<evidence type="ECO:0000256" key="20">
    <source>
        <dbReference type="PIRSR" id="PIRSR000187-1"/>
    </source>
</evidence>
<comment type="pathway">
    <text evidence="3">Energy metabolism; nitrogen metabolism.</text>
</comment>
<proteinExistence type="inferred from homology"/>